<evidence type="ECO:0000313" key="15">
    <source>
        <dbReference type="EMBL" id="TCG11636.1"/>
    </source>
</evidence>
<keyword evidence="11" id="KW-1208">Phospholipid metabolism</keyword>
<evidence type="ECO:0000256" key="5">
    <source>
        <dbReference type="ARBA" id="ARBA00022692"/>
    </source>
</evidence>
<dbReference type="SMART" id="SM00155">
    <property type="entry name" value="PLDc"/>
    <property type="match status" value="2"/>
</dbReference>
<keyword evidence="10" id="KW-0594">Phospholipid biosynthesis</keyword>
<dbReference type="PANTHER" id="PTHR21248:SF22">
    <property type="entry name" value="PHOSPHOLIPASE D"/>
    <property type="match status" value="1"/>
</dbReference>
<evidence type="ECO:0000256" key="12">
    <source>
        <dbReference type="NCBIfam" id="TIGR04265"/>
    </source>
</evidence>
<keyword evidence="9 13" id="KW-0472">Membrane</keyword>
<dbReference type="RefSeq" id="WP_131598683.1">
    <property type="nucleotide sequence ID" value="NZ_PSZO01000004.1"/>
</dbReference>
<feature type="domain" description="PLD phosphodiesterase" evidence="14">
    <location>
        <begin position="407"/>
        <end position="434"/>
    </location>
</feature>
<evidence type="ECO:0000256" key="10">
    <source>
        <dbReference type="ARBA" id="ARBA00023209"/>
    </source>
</evidence>
<dbReference type="GO" id="GO:0032049">
    <property type="term" value="P:cardiolipin biosynthetic process"/>
    <property type="evidence" value="ECO:0007669"/>
    <property type="project" value="UniProtKB-UniRule"/>
</dbReference>
<dbReference type="InterPro" id="IPR001736">
    <property type="entry name" value="PLipase_D/transphosphatidylase"/>
</dbReference>
<evidence type="ECO:0000256" key="13">
    <source>
        <dbReference type="SAM" id="Phobius"/>
    </source>
</evidence>
<dbReference type="InterPro" id="IPR027379">
    <property type="entry name" value="CLS_N"/>
</dbReference>
<name>A0A4R0XLQ9_9MOLU</name>
<keyword evidence="2" id="KW-1003">Cell membrane</keyword>
<evidence type="ECO:0000256" key="2">
    <source>
        <dbReference type="ARBA" id="ARBA00022475"/>
    </source>
</evidence>
<evidence type="ECO:0000256" key="11">
    <source>
        <dbReference type="ARBA" id="ARBA00023264"/>
    </source>
</evidence>
<dbReference type="InterPro" id="IPR022924">
    <property type="entry name" value="Cardiolipin_synthase"/>
</dbReference>
<evidence type="ECO:0000256" key="3">
    <source>
        <dbReference type="ARBA" id="ARBA00022516"/>
    </source>
</evidence>
<accession>A0A4R0XLQ9</accession>
<feature type="domain" description="PLD phosphodiesterase" evidence="14">
    <location>
        <begin position="236"/>
        <end position="258"/>
    </location>
</feature>
<keyword evidence="4" id="KW-0808">Transferase</keyword>
<reference evidence="15 16" key="1">
    <citation type="submission" date="2018-02" db="EMBL/GenBank/DDBJ databases">
        <title>Mycoplasma marinum and Mycoplasma todarodis sp. nov., moderately halophilic and psychrotolerant mycoplasmas isolated from cephalopods.</title>
        <authorList>
            <person name="Viver T."/>
        </authorList>
    </citation>
    <scope>NUCLEOTIDE SEQUENCE [LARGE SCALE GENOMIC DNA]</scope>
    <source>
        <strain evidence="15 16">PE</strain>
    </source>
</reference>
<dbReference type="GO" id="GO:0005886">
    <property type="term" value="C:plasma membrane"/>
    <property type="evidence" value="ECO:0007669"/>
    <property type="project" value="UniProtKB-SubCell"/>
</dbReference>
<organism evidence="15 16">
    <name type="scientific">Mycoplasma marinum</name>
    <dbReference type="NCBI Taxonomy" id="1937190"/>
    <lineage>
        <taxon>Bacteria</taxon>
        <taxon>Bacillati</taxon>
        <taxon>Mycoplasmatota</taxon>
        <taxon>Mollicutes</taxon>
        <taxon>Mycoplasmataceae</taxon>
        <taxon>Mycoplasma</taxon>
    </lineage>
</organism>
<keyword evidence="5 13" id="KW-0812">Transmembrane</keyword>
<dbReference type="EMBL" id="PSZO01000004">
    <property type="protein sequence ID" value="TCG11636.1"/>
    <property type="molecule type" value="Genomic_DNA"/>
</dbReference>
<keyword evidence="16" id="KW-1185">Reference proteome</keyword>
<dbReference type="GO" id="GO:0008808">
    <property type="term" value="F:cardiolipin synthase activity"/>
    <property type="evidence" value="ECO:0007669"/>
    <property type="project" value="UniProtKB-UniRule"/>
</dbReference>
<dbReference type="Pfam" id="PF13396">
    <property type="entry name" value="PLDc_N"/>
    <property type="match status" value="1"/>
</dbReference>
<dbReference type="OrthoDB" id="9762009at2"/>
<dbReference type="Pfam" id="PF13091">
    <property type="entry name" value="PLDc_2"/>
    <property type="match status" value="2"/>
</dbReference>
<feature type="transmembrane region" description="Helical" evidence="13">
    <location>
        <begin position="66"/>
        <end position="84"/>
    </location>
</feature>
<dbReference type="Gene3D" id="3.30.870.10">
    <property type="entry name" value="Endonuclease Chain A"/>
    <property type="match status" value="2"/>
</dbReference>
<dbReference type="Proteomes" id="UP000294192">
    <property type="component" value="Unassembled WGS sequence"/>
</dbReference>
<feature type="transmembrane region" description="Helical" evidence="13">
    <location>
        <begin position="34"/>
        <end position="54"/>
    </location>
</feature>
<evidence type="ECO:0000256" key="6">
    <source>
        <dbReference type="ARBA" id="ARBA00022737"/>
    </source>
</evidence>
<dbReference type="NCBIfam" id="TIGR04265">
    <property type="entry name" value="bac_cardiolipin"/>
    <property type="match status" value="1"/>
</dbReference>
<keyword evidence="8" id="KW-0443">Lipid metabolism</keyword>
<evidence type="ECO:0000313" key="16">
    <source>
        <dbReference type="Proteomes" id="UP000294192"/>
    </source>
</evidence>
<comment type="subcellular location">
    <subcellularLocation>
        <location evidence="1">Cell membrane</location>
        <topology evidence="1">Multi-pass membrane protein</topology>
    </subcellularLocation>
</comment>
<keyword evidence="6" id="KW-0677">Repeat</keyword>
<keyword evidence="3" id="KW-0444">Lipid biosynthesis</keyword>
<feature type="transmembrane region" description="Helical" evidence="13">
    <location>
        <begin position="7"/>
        <end position="28"/>
    </location>
</feature>
<evidence type="ECO:0000259" key="14">
    <source>
        <dbReference type="PROSITE" id="PS50035"/>
    </source>
</evidence>
<dbReference type="AlphaFoldDB" id="A0A4R0XLQ9"/>
<evidence type="ECO:0000256" key="7">
    <source>
        <dbReference type="ARBA" id="ARBA00022989"/>
    </source>
</evidence>
<evidence type="ECO:0000256" key="4">
    <source>
        <dbReference type="ARBA" id="ARBA00022679"/>
    </source>
</evidence>
<dbReference type="CDD" id="cd09112">
    <property type="entry name" value="PLDc_CLS_2"/>
    <property type="match status" value="1"/>
</dbReference>
<dbReference type="PROSITE" id="PS50035">
    <property type="entry name" value="PLD"/>
    <property type="match status" value="2"/>
</dbReference>
<evidence type="ECO:0000256" key="1">
    <source>
        <dbReference type="ARBA" id="ARBA00004651"/>
    </source>
</evidence>
<dbReference type="InterPro" id="IPR025202">
    <property type="entry name" value="PLD-like_dom"/>
</dbReference>
<comment type="caution">
    <text evidence="15">The sequence shown here is derived from an EMBL/GenBank/DDBJ whole genome shotgun (WGS) entry which is preliminary data.</text>
</comment>
<gene>
    <name evidence="15" type="primary">cls</name>
    <name evidence="15" type="ORF">C4B24_01570</name>
</gene>
<dbReference type="SUPFAM" id="SSF56024">
    <property type="entry name" value="Phospholipase D/nuclease"/>
    <property type="match status" value="2"/>
</dbReference>
<dbReference type="PANTHER" id="PTHR21248">
    <property type="entry name" value="CARDIOLIPIN SYNTHASE"/>
    <property type="match status" value="1"/>
</dbReference>
<keyword evidence="7 13" id="KW-1133">Transmembrane helix</keyword>
<proteinExistence type="predicted"/>
<sequence>MKIVQRIFTLIFTLLAMAGIVYLFYTLYLFGVHWALVTFMAIYSVTAIWAIMVFGQVRHTAAKTSWLLMMILLPIIGLFIYLIFGRRFKGRKSLEEFHEEYKETYLIQEKSVKTDNVIMNKQTKFSKTPILNADLKIYDNGMYAFKHMYDDLNKAKKFIHLNYYIIKSGEVWEELKEIFIRKISEGVEVRLIVDDFGRWALPWYEMIDLKKKGLKISIYDQVRFPFISSQNGCRSHRKYMSIDGKIGYTGGINLTDEYVNYSKNYGIWEDLVMRVEGQAVRSFSLQFINDWKLINKKVLDVEKYAPKIKSDFKNNAIHIEDSPEIRVPIMQDSLVHWISKAKKSIKLSTPYFIPTEEIMGALRHASLSGVEVKLYLPGAPDKKSAYEASKANARILEEYGVKVYIVKEKFIHTKAGIFDDKTAYLGTMNIDMRSFFSQFENLMLFEGEEAKKLIEVFKRYEKQSELLKAKPWQDMNIFQKAKTTLLRIVFPMM</sequence>
<dbReference type="EC" id="2.7.8.-" evidence="12"/>
<evidence type="ECO:0000256" key="9">
    <source>
        <dbReference type="ARBA" id="ARBA00023136"/>
    </source>
</evidence>
<protein>
    <recommendedName>
        <fullName evidence="12">Cardiolipin synthase</fullName>
        <ecNumber evidence="12">2.7.8.-</ecNumber>
    </recommendedName>
</protein>
<evidence type="ECO:0000256" key="8">
    <source>
        <dbReference type="ARBA" id="ARBA00023098"/>
    </source>
</evidence>